<evidence type="ECO:0000256" key="3">
    <source>
        <dbReference type="ARBA" id="ARBA00022737"/>
    </source>
</evidence>
<dbReference type="PROSITE" id="PS51450">
    <property type="entry name" value="LRR"/>
    <property type="match status" value="1"/>
</dbReference>
<dbReference type="GO" id="GO:0043531">
    <property type="term" value="F:ADP binding"/>
    <property type="evidence" value="ECO:0007669"/>
    <property type="project" value="InterPro"/>
</dbReference>
<dbReference type="InterPro" id="IPR057135">
    <property type="entry name" value="At4g27190-like_LRR"/>
</dbReference>
<evidence type="ECO:0000256" key="2">
    <source>
        <dbReference type="ARBA" id="ARBA00022614"/>
    </source>
</evidence>
<dbReference type="Proteomes" id="UP001054252">
    <property type="component" value="Unassembled WGS sequence"/>
</dbReference>
<evidence type="ECO:0000256" key="7">
    <source>
        <dbReference type="SAM" id="Coils"/>
    </source>
</evidence>
<dbReference type="InterPro" id="IPR027417">
    <property type="entry name" value="P-loop_NTPase"/>
</dbReference>
<dbReference type="Gene3D" id="3.80.10.10">
    <property type="entry name" value="Ribonuclease Inhibitor"/>
    <property type="match status" value="1"/>
</dbReference>
<dbReference type="PANTHER" id="PTHR33463:SF187">
    <property type="entry name" value="AND NB-ARC DOMAIN DISEASE RESISTANCE PROTEIN, PUTATIVE-RELATED"/>
    <property type="match status" value="1"/>
</dbReference>
<keyword evidence="3" id="KW-0677">Repeat</keyword>
<dbReference type="SMART" id="SM00369">
    <property type="entry name" value="LRR_TYP"/>
    <property type="match status" value="4"/>
</dbReference>
<dbReference type="SUPFAM" id="SSF52058">
    <property type="entry name" value="L domain-like"/>
    <property type="match status" value="1"/>
</dbReference>
<dbReference type="PRINTS" id="PR00364">
    <property type="entry name" value="DISEASERSIST"/>
</dbReference>
<dbReference type="Pfam" id="PF13855">
    <property type="entry name" value="LRR_8"/>
    <property type="match status" value="1"/>
</dbReference>
<evidence type="ECO:0000256" key="1">
    <source>
        <dbReference type="ARBA" id="ARBA00008894"/>
    </source>
</evidence>
<dbReference type="Gene3D" id="1.10.8.430">
    <property type="entry name" value="Helical domain of apoptotic protease-activating factors"/>
    <property type="match status" value="1"/>
</dbReference>
<dbReference type="SUPFAM" id="SSF52540">
    <property type="entry name" value="P-loop containing nucleoside triphosphate hydrolases"/>
    <property type="match status" value="1"/>
</dbReference>
<dbReference type="InterPro" id="IPR001611">
    <property type="entry name" value="Leu-rich_rpt"/>
</dbReference>
<dbReference type="InterPro" id="IPR058922">
    <property type="entry name" value="WHD_DRP"/>
</dbReference>
<evidence type="ECO:0000313" key="12">
    <source>
        <dbReference type="Proteomes" id="UP001054252"/>
    </source>
</evidence>
<keyword evidence="12" id="KW-1185">Reference proteome</keyword>
<keyword evidence="7" id="KW-0175">Coiled coil</keyword>
<dbReference type="Pfam" id="PF00931">
    <property type="entry name" value="NB-ARC"/>
    <property type="match status" value="1"/>
</dbReference>
<dbReference type="InterPro" id="IPR002182">
    <property type="entry name" value="NB-ARC"/>
</dbReference>
<name>A0AAV5HUP7_9ROSI</name>
<dbReference type="AlphaFoldDB" id="A0AAV5HUP7"/>
<dbReference type="FunFam" id="1.10.10.10:FF:000322">
    <property type="entry name" value="Probable disease resistance protein At1g63360"/>
    <property type="match status" value="1"/>
</dbReference>
<dbReference type="Pfam" id="PF23559">
    <property type="entry name" value="WHD_DRP"/>
    <property type="match status" value="1"/>
</dbReference>
<reference evidence="11 12" key="1">
    <citation type="journal article" date="2021" name="Commun. Biol.">
        <title>The genome of Shorea leprosula (Dipterocarpaceae) highlights the ecological relevance of drought in aseasonal tropical rainforests.</title>
        <authorList>
            <person name="Ng K.K.S."/>
            <person name="Kobayashi M.J."/>
            <person name="Fawcett J.A."/>
            <person name="Hatakeyama M."/>
            <person name="Paape T."/>
            <person name="Ng C.H."/>
            <person name="Ang C.C."/>
            <person name="Tnah L.H."/>
            <person name="Lee C.T."/>
            <person name="Nishiyama T."/>
            <person name="Sese J."/>
            <person name="O'Brien M.J."/>
            <person name="Copetti D."/>
            <person name="Mohd Noor M.I."/>
            <person name="Ong R.C."/>
            <person name="Putra M."/>
            <person name="Sireger I.Z."/>
            <person name="Indrioko S."/>
            <person name="Kosugi Y."/>
            <person name="Izuno A."/>
            <person name="Isagi Y."/>
            <person name="Lee S.L."/>
            <person name="Shimizu K.K."/>
        </authorList>
    </citation>
    <scope>NUCLEOTIDE SEQUENCE [LARGE SCALE GENOMIC DNA]</scope>
    <source>
        <strain evidence="11">214</strain>
    </source>
</reference>
<evidence type="ECO:0008006" key="13">
    <source>
        <dbReference type="Google" id="ProtNLM"/>
    </source>
</evidence>
<keyword evidence="6" id="KW-0067">ATP-binding</keyword>
<keyword evidence="2" id="KW-0433">Leucine-rich repeat</keyword>
<dbReference type="InterPro" id="IPR042197">
    <property type="entry name" value="Apaf_helical"/>
</dbReference>
<dbReference type="InterPro" id="IPR050905">
    <property type="entry name" value="Plant_NBS-LRR"/>
</dbReference>
<feature type="domain" description="Disease resistance protein winged helix" evidence="10">
    <location>
        <begin position="395"/>
        <end position="468"/>
    </location>
</feature>
<dbReference type="FunFam" id="3.40.50.300:FF:001091">
    <property type="entry name" value="Probable disease resistance protein At1g61300"/>
    <property type="match status" value="1"/>
</dbReference>
<dbReference type="EMBL" id="BPVZ01000004">
    <property type="protein sequence ID" value="GKU91031.1"/>
    <property type="molecule type" value="Genomic_DNA"/>
</dbReference>
<dbReference type="GO" id="GO:0006952">
    <property type="term" value="P:defense response"/>
    <property type="evidence" value="ECO:0007669"/>
    <property type="project" value="UniProtKB-KW"/>
</dbReference>
<accession>A0AAV5HUP7</accession>
<comment type="similarity">
    <text evidence="1">Belongs to the disease resistance NB-LRR family.</text>
</comment>
<dbReference type="Pfam" id="PF23247">
    <property type="entry name" value="LRR_RPS2"/>
    <property type="match status" value="1"/>
</dbReference>
<dbReference type="Gene3D" id="3.40.50.300">
    <property type="entry name" value="P-loop containing nucleotide triphosphate hydrolases"/>
    <property type="match status" value="1"/>
</dbReference>
<sequence>MDKMMDKMTDKIVEKVENFVDHHGQLEEDLNELRSEWQVLKRRKIDVNSRIQVEVEVHSGQVVKEEVKGWLEDVQKIEQDIQDVEERVGTVPYYKRASLDKLVCEKIEVVKRIQERGIFEGGLGIKRAPACGMVIPTENLEGEISTKDEIWEHLMGNKVGMIGVCGIGGVGKTTIMKHVNNDLLTGSIFQKVIWVTVSYPLNVFELQKKTALAMGKTLREDEEEMRRAAALMEIMGRVRFVLILDDVWENFSLIDVGIPKPTLQNGCKVVITSRSTDVCNFLGCEIVKVQPLSPRESLNLFLNRVGHDVLQVAGLEEMLKLIVEECAGLPLAIVVVAGCMRGEKDIIEWRNALNELRQCVKSVKVKEDMIFRRLKFSYDRLGSLEIQKCFLCCSLFRADYEFSKKELIESWIDEGLIDESGRRQEAYDRGHAFLNRLEKNCLLEKMVDSRGYLFGYVFKIHDIVRDMAIKSIGPGFGYKVKAGMNLKKVPNECEWVKDLKKVSLMANGISKIPAGLSPQCPSLSTLILSDNNLSEISSSFFEDMVGLNVLDLSSTSIEALPDSISNLVNLYALRLRKCKKLKYLPSLATLRALKKLDLYGAGIEVVPIGMEMLVSLEYLDLNCENLKKIPTEILPSFSSLQYLAIYPRRAITKRINIEEVARLSNLESLECGMEVQDFNYLVNKSKDFDSLTAYEFRLTTDTLEHLSIACSKNMKNMRCSLNKTVLLENATELRCCYIRNCEGIECIVELDSSSSSLCFPILDKLEWLILQDLPNVSVLVRVEGVATPPHIFSNLKSLIIRFCSAMRKLVTLELLQVLQNLECIQVRGCIQMEEIIASSDSDASSSNKFTFTFPKLRTLILVQLDQLKSICSGKGVMICDSIEEIQIIKCPELKRIPLQLPLLDNGQPSPPPCLEKMGIDDESKEWWESVVELDHSNAKNILQPFLKFTPIDEWDLCIVEEMRMRFRRIHPSPSALPCYLINSNYDLFSSKGNFSRRNSKAKENGTGFTHCQLK</sequence>
<feature type="domain" description="NB-ARC" evidence="8">
    <location>
        <begin position="146"/>
        <end position="308"/>
    </location>
</feature>
<feature type="domain" description="Disease resistance protein At4g27190-like leucine-rich repeats" evidence="9">
    <location>
        <begin position="788"/>
        <end position="896"/>
    </location>
</feature>
<evidence type="ECO:0000259" key="9">
    <source>
        <dbReference type="Pfam" id="PF23247"/>
    </source>
</evidence>
<evidence type="ECO:0000313" key="11">
    <source>
        <dbReference type="EMBL" id="GKU91031.1"/>
    </source>
</evidence>
<organism evidence="11 12">
    <name type="scientific">Rubroshorea leprosula</name>
    <dbReference type="NCBI Taxonomy" id="152421"/>
    <lineage>
        <taxon>Eukaryota</taxon>
        <taxon>Viridiplantae</taxon>
        <taxon>Streptophyta</taxon>
        <taxon>Embryophyta</taxon>
        <taxon>Tracheophyta</taxon>
        <taxon>Spermatophyta</taxon>
        <taxon>Magnoliopsida</taxon>
        <taxon>eudicotyledons</taxon>
        <taxon>Gunneridae</taxon>
        <taxon>Pentapetalae</taxon>
        <taxon>rosids</taxon>
        <taxon>malvids</taxon>
        <taxon>Malvales</taxon>
        <taxon>Dipterocarpaceae</taxon>
        <taxon>Rubroshorea</taxon>
    </lineage>
</organism>
<evidence type="ECO:0000259" key="10">
    <source>
        <dbReference type="Pfam" id="PF23559"/>
    </source>
</evidence>
<dbReference type="InterPro" id="IPR003591">
    <property type="entry name" value="Leu-rich_rpt_typical-subtyp"/>
</dbReference>
<keyword evidence="4" id="KW-0547">Nucleotide-binding</keyword>
<protein>
    <recommendedName>
        <fullName evidence="13">NB-ARC domain-containing protein</fullName>
    </recommendedName>
</protein>
<dbReference type="InterPro" id="IPR036388">
    <property type="entry name" value="WH-like_DNA-bd_sf"/>
</dbReference>
<comment type="caution">
    <text evidence="11">The sequence shown here is derived from an EMBL/GenBank/DDBJ whole genome shotgun (WGS) entry which is preliminary data.</text>
</comment>
<dbReference type="Gene3D" id="1.10.10.10">
    <property type="entry name" value="Winged helix-like DNA-binding domain superfamily/Winged helix DNA-binding domain"/>
    <property type="match status" value="1"/>
</dbReference>
<feature type="coiled-coil region" evidence="7">
    <location>
        <begin position="16"/>
        <end position="43"/>
    </location>
</feature>
<evidence type="ECO:0000256" key="5">
    <source>
        <dbReference type="ARBA" id="ARBA00022821"/>
    </source>
</evidence>
<keyword evidence="5" id="KW-0611">Plant defense</keyword>
<gene>
    <name evidence="11" type="ORF">SLEP1_g4960</name>
</gene>
<evidence type="ECO:0000259" key="8">
    <source>
        <dbReference type="Pfam" id="PF00931"/>
    </source>
</evidence>
<dbReference type="InterPro" id="IPR032675">
    <property type="entry name" value="LRR_dom_sf"/>
</dbReference>
<dbReference type="GO" id="GO:0005524">
    <property type="term" value="F:ATP binding"/>
    <property type="evidence" value="ECO:0007669"/>
    <property type="project" value="UniProtKB-KW"/>
</dbReference>
<proteinExistence type="inferred from homology"/>
<evidence type="ECO:0000256" key="4">
    <source>
        <dbReference type="ARBA" id="ARBA00022741"/>
    </source>
</evidence>
<dbReference type="PANTHER" id="PTHR33463">
    <property type="entry name" value="NB-ARC DOMAIN-CONTAINING PROTEIN-RELATED"/>
    <property type="match status" value="1"/>
</dbReference>
<evidence type="ECO:0000256" key="6">
    <source>
        <dbReference type="ARBA" id="ARBA00022840"/>
    </source>
</evidence>